<dbReference type="PANTHER" id="PTHR48100">
    <property type="entry name" value="BROAD-SPECIFICITY PHOSPHATASE YOR283W-RELATED"/>
    <property type="match status" value="1"/>
</dbReference>
<dbReference type="GO" id="GO:0016791">
    <property type="term" value="F:phosphatase activity"/>
    <property type="evidence" value="ECO:0007669"/>
    <property type="project" value="TreeGrafter"/>
</dbReference>
<dbReference type="SUPFAM" id="SSF53254">
    <property type="entry name" value="Phosphoglycerate mutase-like"/>
    <property type="match status" value="1"/>
</dbReference>
<evidence type="ECO:0000313" key="1">
    <source>
        <dbReference type="EMBL" id="PDX90801.1"/>
    </source>
</evidence>
<dbReference type="PANTHER" id="PTHR48100:SF1">
    <property type="entry name" value="HISTIDINE PHOSPHATASE FAMILY PROTEIN-RELATED"/>
    <property type="match status" value="1"/>
</dbReference>
<dbReference type="EMBL" id="NOUW01000003">
    <property type="protein sequence ID" value="PDX90801.1"/>
    <property type="molecule type" value="Genomic_DNA"/>
</dbReference>
<dbReference type="SMART" id="SM00855">
    <property type="entry name" value="PGAM"/>
    <property type="match status" value="1"/>
</dbReference>
<dbReference type="Pfam" id="PF00300">
    <property type="entry name" value="His_Phos_1"/>
    <property type="match status" value="1"/>
</dbReference>
<dbReference type="RefSeq" id="WP_097769802.1">
    <property type="nucleotide sequence ID" value="NZ_CABVEM010000004.1"/>
</dbReference>
<dbReference type="Proteomes" id="UP000220438">
    <property type="component" value="Unassembled WGS sequence"/>
</dbReference>
<dbReference type="InterPro" id="IPR029033">
    <property type="entry name" value="His_PPase_superfam"/>
</dbReference>
<dbReference type="CDD" id="cd07067">
    <property type="entry name" value="HP_PGM_like"/>
    <property type="match status" value="1"/>
</dbReference>
<organism evidence="1 2">
    <name type="scientific">Faecalibacterium prausnitzii</name>
    <dbReference type="NCBI Taxonomy" id="853"/>
    <lineage>
        <taxon>Bacteria</taxon>
        <taxon>Bacillati</taxon>
        <taxon>Bacillota</taxon>
        <taxon>Clostridia</taxon>
        <taxon>Eubacteriales</taxon>
        <taxon>Oscillospiraceae</taxon>
        <taxon>Faecalibacterium</taxon>
    </lineage>
</organism>
<sequence length="205" mass="22914">MTTLLLLRHSIPERGGSSPDPGLSAEGLQRAAAVFQNDAFRTVSLVWSSPSLRALQTAQLLGLPVRQDTRLAERRTGDTTGQDASFWKRQYEDPDFKNPDGESFREVSARMADCIHELLDSLPEGQNALVVSHAAAICSYLQRFCTVEVTDAAQKLRRITFQGEVLLDGHFWEADGFVLHIENRRPVLIHTYAQECHEGAMTITY</sequence>
<dbReference type="InterPro" id="IPR050275">
    <property type="entry name" value="PGM_Phosphatase"/>
</dbReference>
<comment type="caution">
    <text evidence="1">The sequence shown here is derived from an EMBL/GenBank/DDBJ whole genome shotgun (WGS) entry which is preliminary data.</text>
</comment>
<evidence type="ECO:0000313" key="2">
    <source>
        <dbReference type="Proteomes" id="UP000220438"/>
    </source>
</evidence>
<dbReference type="GO" id="GO:0005737">
    <property type="term" value="C:cytoplasm"/>
    <property type="evidence" value="ECO:0007669"/>
    <property type="project" value="TreeGrafter"/>
</dbReference>
<dbReference type="InterPro" id="IPR013078">
    <property type="entry name" value="His_Pase_superF_clade-1"/>
</dbReference>
<dbReference type="AlphaFoldDB" id="A0A2A7BHK5"/>
<accession>A0A2A7BHK5</accession>
<reference evidence="1 2" key="1">
    <citation type="journal article" date="2017" name="Front. Microbiol.">
        <title>New Insights into the Diversity of the Genus Faecalibacterium.</title>
        <authorList>
            <person name="Benevides L."/>
            <person name="Burman S."/>
            <person name="Martin R."/>
            <person name="Robert V."/>
            <person name="Thomas M."/>
            <person name="Miquel S."/>
            <person name="Chain F."/>
            <person name="Sokol H."/>
            <person name="Bermudez-Humaran L.G."/>
            <person name="Morrison M."/>
            <person name="Langella P."/>
            <person name="Azevedo V.A."/>
            <person name="Chatel J.M."/>
            <person name="Soares S."/>
        </authorList>
    </citation>
    <scope>NUCLEOTIDE SEQUENCE [LARGE SCALE GENOMIC DNA]</scope>
    <source>
        <strain evidence="1 2">AHMP21</strain>
    </source>
</reference>
<proteinExistence type="predicted"/>
<name>A0A2A7BHK5_9FIRM</name>
<dbReference type="Gene3D" id="3.40.50.1240">
    <property type="entry name" value="Phosphoglycerate mutase-like"/>
    <property type="match status" value="1"/>
</dbReference>
<protein>
    <submittedName>
        <fullName evidence="1">Phosphoglycerate mutase</fullName>
    </submittedName>
</protein>
<gene>
    <name evidence="1" type="ORF">CHR61_00495</name>
</gene>